<dbReference type="Pfam" id="PF00017">
    <property type="entry name" value="SH2"/>
    <property type="match status" value="1"/>
</dbReference>
<accession>A0AAN8L2H1</accession>
<dbReference type="PROSITE" id="PS50001">
    <property type="entry name" value="SH2"/>
    <property type="match status" value="1"/>
</dbReference>
<evidence type="ECO:0000256" key="1">
    <source>
        <dbReference type="ARBA" id="ARBA00022999"/>
    </source>
</evidence>
<dbReference type="GO" id="GO:0050861">
    <property type="term" value="P:positive regulation of B cell receptor signaling pathway"/>
    <property type="evidence" value="ECO:0007669"/>
    <property type="project" value="TreeGrafter"/>
</dbReference>
<feature type="region of interest" description="Disordered" evidence="3">
    <location>
        <begin position="168"/>
        <end position="199"/>
    </location>
</feature>
<dbReference type="AlphaFoldDB" id="A0AAN8L2H1"/>
<dbReference type="PANTHER" id="PTHR16186:SF10">
    <property type="entry name" value="SIGNAL-TRANSDUCING ADAPTOR PROTEIN 1"/>
    <property type="match status" value="1"/>
</dbReference>
<dbReference type="EMBL" id="JAGTTL010000028">
    <property type="protein sequence ID" value="KAK6299684.1"/>
    <property type="molecule type" value="Genomic_DNA"/>
</dbReference>
<dbReference type="SUPFAM" id="SSF50729">
    <property type="entry name" value="PH domain-like"/>
    <property type="match status" value="1"/>
</dbReference>
<evidence type="ECO:0000259" key="4">
    <source>
        <dbReference type="PROSITE" id="PS50001"/>
    </source>
</evidence>
<dbReference type="PANTHER" id="PTHR16186">
    <property type="entry name" value="SIGNAL-TRANSDUCING ADAPTOR PROTEIN-RELATED"/>
    <property type="match status" value="1"/>
</dbReference>
<dbReference type="GO" id="GO:0007169">
    <property type="term" value="P:cell surface receptor protein tyrosine kinase signaling pathway"/>
    <property type="evidence" value="ECO:0007669"/>
    <property type="project" value="TreeGrafter"/>
</dbReference>
<protein>
    <recommendedName>
        <fullName evidence="4">SH2 domain-containing protein</fullName>
    </recommendedName>
</protein>
<reference evidence="5 6" key="1">
    <citation type="submission" date="2021-04" db="EMBL/GenBank/DDBJ databases">
        <authorList>
            <person name="De Guttry C."/>
            <person name="Zahm M."/>
            <person name="Klopp C."/>
            <person name="Cabau C."/>
            <person name="Louis A."/>
            <person name="Berthelot C."/>
            <person name="Parey E."/>
            <person name="Roest Crollius H."/>
            <person name="Montfort J."/>
            <person name="Robinson-Rechavi M."/>
            <person name="Bucao C."/>
            <person name="Bouchez O."/>
            <person name="Gislard M."/>
            <person name="Lluch J."/>
            <person name="Milhes M."/>
            <person name="Lampietro C."/>
            <person name="Lopez Roques C."/>
            <person name="Donnadieu C."/>
            <person name="Braasch I."/>
            <person name="Desvignes T."/>
            <person name="Postlethwait J."/>
            <person name="Bobe J."/>
            <person name="Wedekind C."/>
            <person name="Guiguen Y."/>
        </authorList>
    </citation>
    <scope>NUCLEOTIDE SEQUENCE [LARGE SCALE GENOMIC DNA]</scope>
    <source>
        <strain evidence="5">Cs_M1</strain>
        <tissue evidence="5">Blood</tissue>
    </source>
</reference>
<dbReference type="InterPro" id="IPR011993">
    <property type="entry name" value="PH-like_dom_sf"/>
</dbReference>
<dbReference type="GO" id="GO:0019901">
    <property type="term" value="F:protein kinase binding"/>
    <property type="evidence" value="ECO:0007669"/>
    <property type="project" value="TreeGrafter"/>
</dbReference>
<evidence type="ECO:0000313" key="5">
    <source>
        <dbReference type="EMBL" id="KAK6299684.1"/>
    </source>
</evidence>
<proteinExistence type="predicted"/>
<evidence type="ECO:0000256" key="3">
    <source>
        <dbReference type="SAM" id="MobiDB-lite"/>
    </source>
</evidence>
<dbReference type="SMART" id="SM00252">
    <property type="entry name" value="SH2"/>
    <property type="match status" value="1"/>
</dbReference>
<evidence type="ECO:0000313" key="6">
    <source>
        <dbReference type="Proteomes" id="UP001356427"/>
    </source>
</evidence>
<dbReference type="InterPro" id="IPR036860">
    <property type="entry name" value="SH2_dom_sf"/>
</dbReference>
<organism evidence="5 6">
    <name type="scientific">Coregonus suidteri</name>
    <dbReference type="NCBI Taxonomy" id="861788"/>
    <lineage>
        <taxon>Eukaryota</taxon>
        <taxon>Metazoa</taxon>
        <taxon>Chordata</taxon>
        <taxon>Craniata</taxon>
        <taxon>Vertebrata</taxon>
        <taxon>Euteleostomi</taxon>
        <taxon>Actinopterygii</taxon>
        <taxon>Neopterygii</taxon>
        <taxon>Teleostei</taxon>
        <taxon>Protacanthopterygii</taxon>
        <taxon>Salmoniformes</taxon>
        <taxon>Salmonidae</taxon>
        <taxon>Coregoninae</taxon>
        <taxon>Coregonus</taxon>
    </lineage>
</organism>
<dbReference type="Gene3D" id="3.30.505.10">
    <property type="entry name" value="SH2 domain"/>
    <property type="match status" value="1"/>
</dbReference>
<dbReference type="SUPFAM" id="SSF55550">
    <property type="entry name" value="SH2 domain"/>
    <property type="match status" value="1"/>
</dbReference>
<dbReference type="InterPro" id="IPR000980">
    <property type="entry name" value="SH2"/>
</dbReference>
<keyword evidence="6" id="KW-1185">Reference proteome</keyword>
<dbReference type="InterPro" id="IPR039111">
    <property type="entry name" value="STAP1/STAP2"/>
</dbReference>
<dbReference type="Gene3D" id="2.30.29.30">
    <property type="entry name" value="Pleckstrin-homology domain (PH domain)/Phosphotyrosine-binding domain (PTB)"/>
    <property type="match status" value="1"/>
</dbReference>
<keyword evidence="1 2" id="KW-0727">SH2 domain</keyword>
<evidence type="ECO:0000256" key="2">
    <source>
        <dbReference type="PROSITE-ProRule" id="PRU00191"/>
    </source>
</evidence>
<dbReference type="GO" id="GO:0035591">
    <property type="term" value="F:signaling adaptor activity"/>
    <property type="evidence" value="ECO:0007669"/>
    <property type="project" value="InterPro"/>
</dbReference>
<feature type="domain" description="SH2" evidence="4">
    <location>
        <begin position="187"/>
        <end position="279"/>
    </location>
</feature>
<sequence>MVGWLQCCSVTGCVVVVGIYMASLGGTHPRVLAQRREKITALPLYHSGHLRVKTTGTKVFAGYFGELRGSTIFLYTDEQIDTYCHRLKLQGLTGMELDPSSSRRGPCTYILSLPDQTISLQVDSPDTGEKWRGFIMTVATLQIPSQLQLLPGQTLQLQEVLDQERQRASLPITQSPSDHTPRPRLHMTHGNSEPPVPPGFHKVTRQEAERMLIDSPEYGEVILRPAAKSNSYALTVRHKGSSGGMVLRHYKVRPRDSGFVIDLKNTPVCPAPVSMTSYFSSCPRPGSTCDLTSDPQPLTQIPMTHR</sequence>
<name>A0AAN8L2H1_9TELE</name>
<gene>
    <name evidence="5" type="ORF">J4Q44_G00297170</name>
</gene>
<dbReference type="Proteomes" id="UP001356427">
    <property type="component" value="Unassembled WGS sequence"/>
</dbReference>
<comment type="caution">
    <text evidence="5">The sequence shown here is derived from an EMBL/GenBank/DDBJ whole genome shotgun (WGS) entry which is preliminary data.</text>
</comment>